<name>K8P3R3_9BRAD</name>
<dbReference type="HOGENOM" id="CLU_055068_5_0_5"/>
<feature type="transmembrane region" description="Helical" evidence="7">
    <location>
        <begin position="239"/>
        <end position="258"/>
    </location>
</feature>
<reference evidence="9 10" key="1">
    <citation type="submission" date="2012-04" db="EMBL/GenBank/DDBJ databases">
        <title>The Genome Sequence of Afipia broomeae ATCC 49717.</title>
        <authorList>
            <consortium name="The Broad Institute Genome Sequencing Platform"/>
            <person name="Earl A."/>
            <person name="Ward D."/>
            <person name="Feldgarden M."/>
            <person name="Gevers D."/>
            <person name="Huys G."/>
            <person name="Walker B."/>
            <person name="Young S.K."/>
            <person name="Zeng Q."/>
            <person name="Gargeya S."/>
            <person name="Fitzgerald M."/>
            <person name="Haas B."/>
            <person name="Abouelleil A."/>
            <person name="Alvarado L."/>
            <person name="Arachchi H.M."/>
            <person name="Berlin A."/>
            <person name="Chapman S.B."/>
            <person name="Goldberg J."/>
            <person name="Griggs A."/>
            <person name="Gujja S."/>
            <person name="Hansen M."/>
            <person name="Howarth C."/>
            <person name="Imamovic A."/>
            <person name="Larimer J."/>
            <person name="McCowen C."/>
            <person name="Montmayeur A."/>
            <person name="Murphy C."/>
            <person name="Neiman D."/>
            <person name="Pearson M."/>
            <person name="Priest M."/>
            <person name="Roberts A."/>
            <person name="Saif S."/>
            <person name="Shea T."/>
            <person name="Sisk P."/>
            <person name="Sykes S."/>
            <person name="Wortman J."/>
            <person name="Nusbaum C."/>
            <person name="Birren B."/>
        </authorList>
    </citation>
    <scope>NUCLEOTIDE SEQUENCE [LARGE SCALE GENOMIC DNA]</scope>
    <source>
        <strain evidence="9 10">ATCC 49717</strain>
    </source>
</reference>
<evidence type="ECO:0000313" key="10">
    <source>
        <dbReference type="Proteomes" id="UP000001096"/>
    </source>
</evidence>
<dbReference type="InterPro" id="IPR022764">
    <property type="entry name" value="Peptidase_S54_rhomboid_dom"/>
</dbReference>
<dbReference type="Pfam" id="PF01694">
    <property type="entry name" value="Rhomboid"/>
    <property type="match status" value="1"/>
</dbReference>
<dbReference type="PATRIC" id="fig|883078.3.peg.2616"/>
<evidence type="ECO:0000256" key="7">
    <source>
        <dbReference type="SAM" id="Phobius"/>
    </source>
</evidence>
<keyword evidence="3" id="KW-0997">Cell inner membrane</keyword>
<evidence type="ECO:0000256" key="4">
    <source>
        <dbReference type="ARBA" id="ARBA00022692"/>
    </source>
</evidence>
<feature type="transmembrane region" description="Helical" evidence="7">
    <location>
        <begin position="130"/>
        <end position="150"/>
    </location>
</feature>
<keyword evidence="2" id="KW-1003">Cell membrane</keyword>
<keyword evidence="5 7" id="KW-1133">Transmembrane helix</keyword>
<feature type="transmembrane region" description="Helical" evidence="7">
    <location>
        <begin position="211"/>
        <end position="233"/>
    </location>
</feature>
<keyword evidence="6 7" id="KW-0472">Membrane</keyword>
<feature type="transmembrane region" description="Helical" evidence="7">
    <location>
        <begin position="34"/>
        <end position="54"/>
    </location>
</feature>
<keyword evidence="4 7" id="KW-0812">Transmembrane</keyword>
<comment type="subcellular location">
    <subcellularLocation>
        <location evidence="1">Membrane</location>
        <topology evidence="1">Multi-pass membrane protein</topology>
    </subcellularLocation>
</comment>
<feature type="transmembrane region" description="Helical" evidence="7">
    <location>
        <begin position="94"/>
        <end position="118"/>
    </location>
</feature>
<dbReference type="InterPro" id="IPR035952">
    <property type="entry name" value="Rhomboid-like_sf"/>
</dbReference>
<evidence type="ECO:0000313" key="9">
    <source>
        <dbReference type="EMBL" id="EKS36121.1"/>
    </source>
</evidence>
<dbReference type="Gene3D" id="1.20.1540.10">
    <property type="entry name" value="Rhomboid-like"/>
    <property type="match status" value="1"/>
</dbReference>
<protein>
    <recommendedName>
        <fullName evidence="8">Peptidase S54 rhomboid domain-containing protein</fullName>
    </recommendedName>
</protein>
<feature type="domain" description="Peptidase S54 rhomboid" evidence="8">
    <location>
        <begin position="93"/>
        <end position="254"/>
    </location>
</feature>
<keyword evidence="10" id="KW-1185">Reference proteome</keyword>
<evidence type="ECO:0000256" key="5">
    <source>
        <dbReference type="ARBA" id="ARBA00022989"/>
    </source>
</evidence>
<dbReference type="Proteomes" id="UP000001096">
    <property type="component" value="Unassembled WGS sequence"/>
</dbReference>
<sequence length="279" mass="29790">MCLHRTAKAAYLRSWPRFGHCVPLNSPESPREPILTIPFGMTAILVIMAAIHGVRALLPLATDQEVIWTFGFVPARYDASVLAGQFPGGVGAEIWTFLTYAFLHADITHIAFNMLWMLPFGSAVARRFGTVRFFAFFAVTAIAGAFAHLVTHQHEVAPMIGASAAVSGMMAAAIRFAFQHGSFLSFRRGDAEAAARVPALSLVRSLQNSSVLGFLAVWFGLNIITGLGAIAIGASAQSIAWQAHIGGFIAGLVLFSLFDPVPRAIVQDNNAGVLPPASD</sequence>
<evidence type="ECO:0000259" key="8">
    <source>
        <dbReference type="Pfam" id="PF01694"/>
    </source>
</evidence>
<evidence type="ECO:0000256" key="1">
    <source>
        <dbReference type="ARBA" id="ARBA00004141"/>
    </source>
</evidence>
<dbReference type="SUPFAM" id="SSF144091">
    <property type="entry name" value="Rhomboid-like"/>
    <property type="match status" value="1"/>
</dbReference>
<dbReference type="GO" id="GO:0016020">
    <property type="term" value="C:membrane"/>
    <property type="evidence" value="ECO:0007669"/>
    <property type="project" value="UniProtKB-SubCell"/>
</dbReference>
<evidence type="ECO:0000256" key="2">
    <source>
        <dbReference type="ARBA" id="ARBA00022475"/>
    </source>
</evidence>
<organism evidence="9 10">
    <name type="scientific">Afipia broomeae ATCC 49717</name>
    <dbReference type="NCBI Taxonomy" id="883078"/>
    <lineage>
        <taxon>Bacteria</taxon>
        <taxon>Pseudomonadati</taxon>
        <taxon>Pseudomonadota</taxon>
        <taxon>Alphaproteobacteria</taxon>
        <taxon>Hyphomicrobiales</taxon>
        <taxon>Nitrobacteraceae</taxon>
        <taxon>Afipia</taxon>
    </lineage>
</organism>
<gene>
    <name evidence="9" type="ORF">HMPREF9695_02539</name>
</gene>
<dbReference type="eggNOG" id="COG0705">
    <property type="taxonomic scope" value="Bacteria"/>
</dbReference>
<evidence type="ECO:0000256" key="6">
    <source>
        <dbReference type="ARBA" id="ARBA00023136"/>
    </source>
</evidence>
<accession>K8P3R3</accession>
<evidence type="ECO:0000256" key="3">
    <source>
        <dbReference type="ARBA" id="ARBA00022519"/>
    </source>
</evidence>
<dbReference type="GO" id="GO:0004252">
    <property type="term" value="F:serine-type endopeptidase activity"/>
    <property type="evidence" value="ECO:0007669"/>
    <property type="project" value="InterPro"/>
</dbReference>
<dbReference type="AlphaFoldDB" id="K8P3R3"/>
<comment type="caution">
    <text evidence="9">The sequence shown here is derived from an EMBL/GenBank/DDBJ whole genome shotgun (WGS) entry which is preliminary data.</text>
</comment>
<dbReference type="PANTHER" id="PTHR43066:SF26">
    <property type="entry name" value="RHOMBOID PROTEASE GLPG"/>
    <property type="match status" value="1"/>
</dbReference>
<proteinExistence type="predicted"/>
<dbReference type="EMBL" id="AGWX01000004">
    <property type="protein sequence ID" value="EKS36121.1"/>
    <property type="molecule type" value="Genomic_DNA"/>
</dbReference>
<feature type="transmembrane region" description="Helical" evidence="7">
    <location>
        <begin position="156"/>
        <end position="178"/>
    </location>
</feature>
<dbReference type="PANTHER" id="PTHR43066">
    <property type="entry name" value="RHOMBOID-RELATED PROTEIN"/>
    <property type="match status" value="1"/>
</dbReference>